<evidence type="ECO:0000256" key="1">
    <source>
        <dbReference type="ARBA" id="ARBA00001947"/>
    </source>
</evidence>
<accession>A0A0K6GYF3</accession>
<organism evidence="13 14">
    <name type="scientific">Gulbenkiania indica</name>
    <dbReference type="NCBI Taxonomy" id="375574"/>
    <lineage>
        <taxon>Bacteria</taxon>
        <taxon>Pseudomonadati</taxon>
        <taxon>Pseudomonadota</taxon>
        <taxon>Betaproteobacteria</taxon>
        <taxon>Neisseriales</taxon>
        <taxon>Chromobacteriaceae</taxon>
        <taxon>Gulbenkiania</taxon>
    </lineage>
</organism>
<evidence type="ECO:0000256" key="7">
    <source>
        <dbReference type="ARBA" id="ARBA00022723"/>
    </source>
</evidence>
<evidence type="ECO:0000256" key="6">
    <source>
        <dbReference type="ARBA" id="ARBA00022556"/>
    </source>
</evidence>
<feature type="binding site" evidence="12">
    <location>
        <position position="238"/>
    </location>
    <ligand>
        <name>Zn(2+)</name>
        <dbReference type="ChEBI" id="CHEBI:29105"/>
    </ligand>
</feature>
<evidence type="ECO:0000256" key="5">
    <source>
        <dbReference type="ARBA" id="ARBA00022516"/>
    </source>
</evidence>
<dbReference type="PANTHER" id="PTHR33694:SF1">
    <property type="entry name" value="UDP-3-O-ACYL-N-ACETYLGLUCOSAMINE DEACETYLASE 1, MITOCHONDRIAL-RELATED"/>
    <property type="match status" value="1"/>
</dbReference>
<dbReference type="EC" id="3.5.1.108" evidence="4 12"/>
<dbReference type="STRING" id="375574.GCA_001418035_01606"/>
<keyword evidence="8 12" id="KW-0378">Hydrolase</keyword>
<dbReference type="Gene3D" id="3.30.230.20">
    <property type="entry name" value="lpxc deacetylase, domain 1"/>
    <property type="match status" value="1"/>
</dbReference>
<feature type="binding site" evidence="12">
    <location>
        <position position="79"/>
    </location>
    <ligand>
        <name>Zn(2+)</name>
        <dbReference type="ChEBI" id="CHEBI:29105"/>
    </ligand>
</feature>
<proteinExistence type="inferred from homology"/>
<comment type="similarity">
    <text evidence="12">Belongs to the LpxC family.</text>
</comment>
<comment type="cofactor">
    <cofactor evidence="1 12">
        <name>Zn(2+)</name>
        <dbReference type="ChEBI" id="CHEBI:29105"/>
    </cofactor>
</comment>
<dbReference type="HAMAP" id="MF_00388">
    <property type="entry name" value="LpxC"/>
    <property type="match status" value="1"/>
</dbReference>
<evidence type="ECO:0000313" key="14">
    <source>
        <dbReference type="Proteomes" id="UP000243535"/>
    </source>
</evidence>
<feature type="binding site" evidence="12">
    <location>
        <position position="242"/>
    </location>
    <ligand>
        <name>Zn(2+)</name>
        <dbReference type="ChEBI" id="CHEBI:29105"/>
    </ligand>
</feature>
<comment type="catalytic activity">
    <reaction evidence="11 12">
        <text>a UDP-3-O-[(3R)-3-hydroxyacyl]-N-acetyl-alpha-D-glucosamine + H2O = a UDP-3-O-[(3R)-3-hydroxyacyl]-alpha-D-glucosamine + acetate</text>
        <dbReference type="Rhea" id="RHEA:67816"/>
        <dbReference type="ChEBI" id="CHEBI:15377"/>
        <dbReference type="ChEBI" id="CHEBI:30089"/>
        <dbReference type="ChEBI" id="CHEBI:137740"/>
        <dbReference type="ChEBI" id="CHEBI:173225"/>
        <dbReference type="EC" id="3.5.1.108"/>
    </reaction>
</comment>
<feature type="active site" description="Proton donor" evidence="12">
    <location>
        <position position="265"/>
    </location>
</feature>
<reference evidence="14" key="1">
    <citation type="submission" date="2015-08" db="EMBL/GenBank/DDBJ databases">
        <authorList>
            <person name="Varghese N."/>
        </authorList>
    </citation>
    <scope>NUCLEOTIDE SEQUENCE [LARGE SCALE GENOMIC DNA]</scope>
    <source>
        <strain evidence="14">DSM 17901</strain>
    </source>
</reference>
<dbReference type="Gene3D" id="3.30.1700.10">
    <property type="entry name" value="lpxc deacetylase, domain 2"/>
    <property type="match status" value="1"/>
</dbReference>
<dbReference type="GO" id="GO:0046872">
    <property type="term" value="F:metal ion binding"/>
    <property type="evidence" value="ECO:0007669"/>
    <property type="project" value="UniProtKB-KW"/>
</dbReference>
<dbReference type="InterPro" id="IPR011334">
    <property type="entry name" value="UDP-acyl_GlcNac_deAcase_C"/>
</dbReference>
<evidence type="ECO:0000256" key="9">
    <source>
        <dbReference type="ARBA" id="ARBA00022833"/>
    </source>
</evidence>
<gene>
    <name evidence="12" type="primary">lpxC</name>
    <name evidence="13" type="ORF">Ga0061063_1814</name>
</gene>
<dbReference type="GO" id="GO:0103117">
    <property type="term" value="F:UDP-3-O-acyl-N-acetylglucosamine deacetylase activity"/>
    <property type="evidence" value="ECO:0007669"/>
    <property type="project" value="UniProtKB-UniRule"/>
</dbReference>
<evidence type="ECO:0000256" key="10">
    <source>
        <dbReference type="ARBA" id="ARBA00023098"/>
    </source>
</evidence>
<evidence type="ECO:0000256" key="3">
    <source>
        <dbReference type="ARBA" id="ARBA00005002"/>
    </source>
</evidence>
<keyword evidence="14" id="KW-1185">Reference proteome</keyword>
<comment type="function">
    <text evidence="2 12">Catalyzes the hydrolysis of UDP-3-O-myristoyl-N-acetylglucosamine to form UDP-3-O-myristoylglucosamine and acetate, the committed step in lipid A biosynthesis.</text>
</comment>
<evidence type="ECO:0000256" key="12">
    <source>
        <dbReference type="HAMAP-Rule" id="MF_00388"/>
    </source>
</evidence>
<evidence type="ECO:0000256" key="4">
    <source>
        <dbReference type="ARBA" id="ARBA00012745"/>
    </source>
</evidence>
<dbReference type="InterPro" id="IPR015870">
    <property type="entry name" value="UDP-acyl_N-AcGlcN_deAcase_N"/>
</dbReference>
<evidence type="ECO:0000256" key="11">
    <source>
        <dbReference type="ARBA" id="ARBA00024535"/>
    </source>
</evidence>
<keyword evidence="5 12" id="KW-0444">Lipid biosynthesis</keyword>
<evidence type="ECO:0000313" key="13">
    <source>
        <dbReference type="EMBL" id="CUA83580.1"/>
    </source>
</evidence>
<keyword evidence="9 12" id="KW-0862">Zinc</keyword>
<dbReference type="AlphaFoldDB" id="A0A0K6GYF3"/>
<dbReference type="NCBIfam" id="TIGR00325">
    <property type="entry name" value="lpxC"/>
    <property type="match status" value="1"/>
</dbReference>
<keyword evidence="6 12" id="KW-0441">Lipid A biosynthesis</keyword>
<dbReference type="SUPFAM" id="SSF54211">
    <property type="entry name" value="Ribosomal protein S5 domain 2-like"/>
    <property type="match status" value="2"/>
</dbReference>
<comment type="pathway">
    <text evidence="3 12">Glycolipid biosynthesis; lipid IV(A) biosynthesis; lipid IV(A) from (3R)-3-hydroxytetradecanoyl-[acyl-carrier-protein] and UDP-N-acetyl-alpha-D-glucosamine: step 2/6.</text>
</comment>
<dbReference type="PANTHER" id="PTHR33694">
    <property type="entry name" value="UDP-3-O-ACYL-N-ACETYLGLUCOSAMINE DEACETYLASE 1, MITOCHONDRIAL-RELATED"/>
    <property type="match status" value="1"/>
</dbReference>
<dbReference type="InterPro" id="IPR004463">
    <property type="entry name" value="UDP-acyl_GlcNac_deAcase"/>
</dbReference>
<protein>
    <recommendedName>
        <fullName evidence="4 12">UDP-3-O-acyl-N-acetylglucosamine deacetylase</fullName>
        <shortName evidence="12">UDP-3-O-acyl-GlcNAc deacetylase</shortName>
        <ecNumber evidence="4 12">3.5.1.108</ecNumber>
    </recommendedName>
    <alternativeName>
        <fullName evidence="12">UDP-3-O-[R-3-hydroxymyristoyl]-N-acetylglucosamine deacetylase</fullName>
    </alternativeName>
</protein>
<sequence length="304" mass="33562">MILQRTLKKAISATGVGLHSGERVKLTLLPAPPDSGIVFRRTDLPGSPEVRAEPSLVNDTRLSSTLVTDTGVRIGTIEHLMSAFAGLGIDNLIVEVTAAEIPIMDGSSAPFIYLLESGGIVEQDAYKRFIRVKETVRVEEGDKWVVLEPHEGFKVKLAIEFNHPAFNRAPQTVEIDFASHSYIDEISRARTFGFMHEVEYMRNHGLGRGGNLNNAIVIDDEFVLNPEGLRFPDEFVRHKILDAIGDLYIIGHPLIAAFSGCKSGHALNNRLLRQLLATPSAWEYVSFKDPLDAPSSFHRLPEAA</sequence>
<evidence type="ECO:0000256" key="8">
    <source>
        <dbReference type="ARBA" id="ARBA00022801"/>
    </source>
</evidence>
<name>A0A0K6GYF3_9NEIS</name>
<keyword evidence="7 12" id="KW-0479">Metal-binding</keyword>
<evidence type="ECO:0000256" key="2">
    <source>
        <dbReference type="ARBA" id="ARBA00002923"/>
    </source>
</evidence>
<dbReference type="UniPathway" id="UPA00359">
    <property type="reaction ID" value="UER00478"/>
</dbReference>
<dbReference type="GO" id="GO:0016020">
    <property type="term" value="C:membrane"/>
    <property type="evidence" value="ECO:0007669"/>
    <property type="project" value="GOC"/>
</dbReference>
<dbReference type="InterPro" id="IPR020568">
    <property type="entry name" value="Ribosomal_Su5_D2-typ_SF"/>
</dbReference>
<dbReference type="OrthoDB" id="9802746at2"/>
<dbReference type="Proteomes" id="UP000243535">
    <property type="component" value="Unassembled WGS sequence"/>
</dbReference>
<dbReference type="GO" id="GO:0009245">
    <property type="term" value="P:lipid A biosynthetic process"/>
    <property type="evidence" value="ECO:0007669"/>
    <property type="project" value="UniProtKB-UniRule"/>
</dbReference>
<keyword evidence="10 12" id="KW-0443">Lipid metabolism</keyword>
<dbReference type="Pfam" id="PF03331">
    <property type="entry name" value="LpxC"/>
    <property type="match status" value="1"/>
</dbReference>
<dbReference type="EMBL" id="CYHA01000003">
    <property type="protein sequence ID" value="CUA83580.1"/>
    <property type="molecule type" value="Genomic_DNA"/>
</dbReference>